<accession>A0A350NZZ2</accession>
<comment type="caution">
    <text evidence="1">The sequence shown here is derived from an EMBL/GenBank/DDBJ whole genome shotgun (WGS) entry which is preliminary data.</text>
</comment>
<protein>
    <submittedName>
        <fullName evidence="1">Uncharacterized protein</fullName>
    </submittedName>
</protein>
<organism evidence="1 2">
    <name type="scientific">Alteromonas australica</name>
    <dbReference type="NCBI Taxonomy" id="589873"/>
    <lineage>
        <taxon>Bacteria</taxon>
        <taxon>Pseudomonadati</taxon>
        <taxon>Pseudomonadota</taxon>
        <taxon>Gammaproteobacteria</taxon>
        <taxon>Alteromonadales</taxon>
        <taxon>Alteromonadaceae</taxon>
        <taxon>Alteromonas/Salinimonas group</taxon>
        <taxon>Alteromonas</taxon>
    </lineage>
</organism>
<dbReference type="AlphaFoldDB" id="A0A350NZZ2"/>
<dbReference type="Proteomes" id="UP000263517">
    <property type="component" value="Unassembled WGS sequence"/>
</dbReference>
<gene>
    <name evidence="1" type="ORF">DCW74_02610</name>
</gene>
<evidence type="ECO:0000313" key="2">
    <source>
        <dbReference type="Proteomes" id="UP000263517"/>
    </source>
</evidence>
<evidence type="ECO:0000313" key="1">
    <source>
        <dbReference type="EMBL" id="HAW74609.1"/>
    </source>
</evidence>
<name>A0A350NZZ2_9ALTE</name>
<dbReference type="EMBL" id="DNAN01000090">
    <property type="protein sequence ID" value="HAW74609.1"/>
    <property type="molecule type" value="Genomic_DNA"/>
</dbReference>
<reference evidence="1 2" key="1">
    <citation type="journal article" date="2018" name="Nat. Biotechnol.">
        <title>A standardized bacterial taxonomy based on genome phylogeny substantially revises the tree of life.</title>
        <authorList>
            <person name="Parks D.H."/>
            <person name="Chuvochina M."/>
            <person name="Waite D.W."/>
            <person name="Rinke C."/>
            <person name="Skarshewski A."/>
            <person name="Chaumeil P.A."/>
            <person name="Hugenholtz P."/>
        </authorList>
    </citation>
    <scope>NUCLEOTIDE SEQUENCE [LARGE SCALE GENOMIC DNA]</scope>
    <source>
        <strain evidence="1">UBA11978</strain>
    </source>
</reference>
<sequence length="70" mass="8078">MFDEGGRCKYCAKPTRAKATSLCDACFKLDLAIKNNPVAARLILKNYTESIEHYYAEEYNRDIDEIIRDV</sequence>
<proteinExistence type="predicted"/>